<name>A0A7J6TC24_PEROL</name>
<accession>A0A7J6TC24</accession>
<dbReference type="AlphaFoldDB" id="A0A7J6TC24"/>
<gene>
    <name evidence="3" type="ORF">FOZ62_004463</name>
</gene>
<evidence type="ECO:0000256" key="1">
    <source>
        <dbReference type="SAM" id="Coils"/>
    </source>
</evidence>
<evidence type="ECO:0000256" key="2">
    <source>
        <dbReference type="SAM" id="MobiDB-lite"/>
    </source>
</evidence>
<protein>
    <submittedName>
        <fullName evidence="3">Uncharacterized protein</fullName>
    </submittedName>
</protein>
<keyword evidence="1" id="KW-0175">Coiled coil</keyword>
<proteinExistence type="predicted"/>
<sequence>MLVDDQVVTSTGEGEQESREDVTGKGDTLPAEVAPETATPEEEEPVDPDTREGIMELERRRCRGLSTQELVEKIAEMTGRRVDEAAQVVDKVQAAEAEAKEAARAHYEEELDTVTDEMADMKLDFAERLDSVMADHAVDVASLKGEVAALEVALNSLNEDKEAAMNVAFASQAAMSLSMDLMHDEGDVRGIIEEFTKLPSIRTETKYAVLGTLPSPMPPVYSAGALKV</sequence>
<comment type="caution">
    <text evidence="3">The sequence shown here is derived from an EMBL/GenBank/DDBJ whole genome shotgun (WGS) entry which is preliminary data.</text>
</comment>
<evidence type="ECO:0000313" key="4">
    <source>
        <dbReference type="Proteomes" id="UP000574390"/>
    </source>
</evidence>
<evidence type="ECO:0000313" key="3">
    <source>
        <dbReference type="EMBL" id="KAF4742665.1"/>
    </source>
</evidence>
<dbReference type="EMBL" id="JABANM010008409">
    <property type="protein sequence ID" value="KAF4742665.1"/>
    <property type="molecule type" value="Genomic_DNA"/>
</dbReference>
<organism evidence="3 4">
    <name type="scientific">Perkinsus olseni</name>
    <name type="common">Perkinsus atlanticus</name>
    <dbReference type="NCBI Taxonomy" id="32597"/>
    <lineage>
        <taxon>Eukaryota</taxon>
        <taxon>Sar</taxon>
        <taxon>Alveolata</taxon>
        <taxon>Perkinsozoa</taxon>
        <taxon>Perkinsea</taxon>
        <taxon>Perkinsida</taxon>
        <taxon>Perkinsidae</taxon>
        <taxon>Perkinsus</taxon>
    </lineage>
</organism>
<feature type="region of interest" description="Disordered" evidence="2">
    <location>
        <begin position="1"/>
        <end position="53"/>
    </location>
</feature>
<feature type="coiled-coil region" evidence="1">
    <location>
        <begin position="85"/>
        <end position="167"/>
    </location>
</feature>
<dbReference type="Proteomes" id="UP000574390">
    <property type="component" value="Unassembled WGS sequence"/>
</dbReference>
<feature type="non-terminal residue" evidence="3">
    <location>
        <position position="228"/>
    </location>
</feature>
<reference evidence="3 4" key="1">
    <citation type="submission" date="2020-04" db="EMBL/GenBank/DDBJ databases">
        <title>Perkinsus olseni comparative genomics.</title>
        <authorList>
            <person name="Bogema D.R."/>
        </authorList>
    </citation>
    <scope>NUCLEOTIDE SEQUENCE [LARGE SCALE GENOMIC DNA]</scope>
    <source>
        <strain evidence="3">ATCC PRA-205</strain>
    </source>
</reference>